<organism evidence="1 2">
    <name type="scientific">Frigidibacter mobilis</name>
    <dbReference type="NCBI Taxonomy" id="1335048"/>
    <lineage>
        <taxon>Bacteria</taxon>
        <taxon>Pseudomonadati</taxon>
        <taxon>Pseudomonadota</taxon>
        <taxon>Alphaproteobacteria</taxon>
        <taxon>Rhodobacterales</taxon>
        <taxon>Paracoccaceae</taxon>
        <taxon>Frigidibacter</taxon>
    </lineage>
</organism>
<dbReference type="InterPro" id="IPR002347">
    <property type="entry name" value="SDR_fam"/>
</dbReference>
<dbReference type="STRING" id="1335048.AKL17_3493"/>
<dbReference type="GO" id="GO:0016616">
    <property type="term" value="F:oxidoreductase activity, acting on the CH-OH group of donors, NAD or NADP as acceptor"/>
    <property type="evidence" value="ECO:0007669"/>
    <property type="project" value="TreeGrafter"/>
</dbReference>
<reference evidence="1 2" key="1">
    <citation type="submission" date="2015-09" db="EMBL/GenBank/DDBJ databases">
        <title>Complete genome sequence of Defluviimonas alba cai42t isolated from an oilfield in Xinjiang.</title>
        <authorList>
            <person name="Geng S."/>
            <person name="Pan X."/>
            <person name="Wu X."/>
        </authorList>
    </citation>
    <scope>NUCLEOTIDE SEQUENCE [LARGE SCALE GENOMIC DNA]</scope>
    <source>
        <strain evidence="2">cai42</strain>
    </source>
</reference>
<dbReference type="Gene3D" id="3.40.50.720">
    <property type="entry name" value="NAD(P)-binding Rossmann-like Domain"/>
    <property type="match status" value="1"/>
</dbReference>
<sequence length="222" mass="22784">MTILITGANRGIGRALLDGYRGTGADAIGTARGALPEGAGWQALDVTDPASARALAARLAGQPITTLICNAGVYADKGQRLEDGYPAEIWAESFAVNVTGVFLTVQALLPNLRAAAAAKGLARIAIISSQMASHTRAPGGSYAYRASKAAALNLGRNLATDLRAEGIAVGIYHPGWVQTEMGGSGAEIAPDVAAAGLRTRFAALDMATTGCFETWDGTPHAY</sequence>
<evidence type="ECO:0000313" key="2">
    <source>
        <dbReference type="Proteomes" id="UP000076128"/>
    </source>
</evidence>
<dbReference type="InterPro" id="IPR052184">
    <property type="entry name" value="SDR_enzymes"/>
</dbReference>
<protein>
    <submittedName>
        <fullName evidence="1">Short chain dehydrogenase/reductase family oxidoreductase</fullName>
    </submittedName>
</protein>
<dbReference type="InterPro" id="IPR036291">
    <property type="entry name" value="NAD(P)-bd_dom_sf"/>
</dbReference>
<accession>A0A159Z5Z0</accession>
<dbReference type="EMBL" id="CP012661">
    <property type="protein sequence ID" value="AMY70717.1"/>
    <property type="molecule type" value="Genomic_DNA"/>
</dbReference>
<dbReference type="OrthoDB" id="9785826at2"/>
<dbReference type="PANTHER" id="PTHR45458:SF1">
    <property type="entry name" value="SHORT CHAIN DEHYDROGENASE"/>
    <property type="match status" value="1"/>
</dbReference>
<name>A0A159Z5Z0_9RHOB</name>
<keyword evidence="2" id="KW-1185">Reference proteome</keyword>
<dbReference type="SUPFAM" id="SSF51735">
    <property type="entry name" value="NAD(P)-binding Rossmann-fold domains"/>
    <property type="match status" value="1"/>
</dbReference>
<dbReference type="Proteomes" id="UP000076128">
    <property type="component" value="Chromosome"/>
</dbReference>
<proteinExistence type="predicted"/>
<dbReference type="AlphaFoldDB" id="A0A159Z5Z0"/>
<dbReference type="PRINTS" id="PR00081">
    <property type="entry name" value="GDHRDH"/>
</dbReference>
<gene>
    <name evidence="1" type="ORF">AKL17_3493</name>
</gene>
<dbReference type="PANTHER" id="PTHR45458">
    <property type="entry name" value="SHORT-CHAIN DEHYDROGENASE/REDUCTASE SDR"/>
    <property type="match status" value="1"/>
</dbReference>
<evidence type="ECO:0000313" key="1">
    <source>
        <dbReference type="EMBL" id="AMY70717.1"/>
    </source>
</evidence>
<dbReference type="KEGG" id="daa:AKL17_3493"/>
<dbReference type="Pfam" id="PF00106">
    <property type="entry name" value="adh_short"/>
    <property type="match status" value="1"/>
</dbReference>
<dbReference type="RefSeq" id="WP_066815324.1">
    <property type="nucleotide sequence ID" value="NZ_CP012661.1"/>
</dbReference>
<dbReference type="PATRIC" id="fig|1335048.3.peg.3619"/>